<sequence length="291" mass="31170">AVELVCGTAPGSQPQGHGPQSLWPTPAALVVDPPRISPRWQALLLSHVQRLTSGQGSDGSWLSNGHRFLEDCTAAGGTAAAAGARLRAHIEEAARVYFRRALADRAPQLVDRLQIRVSESWASLTKSPSAFGVFQVPHVHARAALAGSFYLDCGSEDVLIERSVAGPKARALGNQSTCGIFLEDPRTPAAVADMPESLRLRLGWGEAQTFQLPRGSLLLYPGWLQHAPSPRWSSFEMGEGEASARRQRVAVSFTIAVQLRDGSVGSSRATGASAVPRPDEKSPRDLDLDEL</sequence>
<feature type="region of interest" description="Disordered" evidence="1">
    <location>
        <begin position="262"/>
        <end position="291"/>
    </location>
</feature>
<evidence type="ECO:0000313" key="2">
    <source>
        <dbReference type="EMBL" id="CAE8627115.1"/>
    </source>
</evidence>
<dbReference type="Proteomes" id="UP000654075">
    <property type="component" value="Unassembled WGS sequence"/>
</dbReference>
<evidence type="ECO:0000256" key="1">
    <source>
        <dbReference type="SAM" id="MobiDB-lite"/>
    </source>
</evidence>
<evidence type="ECO:0000313" key="3">
    <source>
        <dbReference type="Proteomes" id="UP000654075"/>
    </source>
</evidence>
<organism evidence="2 3">
    <name type="scientific">Polarella glacialis</name>
    <name type="common">Dinoflagellate</name>
    <dbReference type="NCBI Taxonomy" id="89957"/>
    <lineage>
        <taxon>Eukaryota</taxon>
        <taxon>Sar</taxon>
        <taxon>Alveolata</taxon>
        <taxon>Dinophyceae</taxon>
        <taxon>Suessiales</taxon>
        <taxon>Suessiaceae</taxon>
        <taxon>Polarella</taxon>
    </lineage>
</organism>
<name>A0A813GP94_POLGL</name>
<comment type="caution">
    <text evidence="2">The sequence shown here is derived from an EMBL/GenBank/DDBJ whole genome shotgun (WGS) entry which is preliminary data.</text>
</comment>
<dbReference type="AlphaFoldDB" id="A0A813GP94"/>
<reference evidence="2" key="1">
    <citation type="submission" date="2021-02" db="EMBL/GenBank/DDBJ databases">
        <authorList>
            <person name="Dougan E. K."/>
            <person name="Rhodes N."/>
            <person name="Thang M."/>
            <person name="Chan C."/>
        </authorList>
    </citation>
    <scope>NUCLEOTIDE SEQUENCE</scope>
</reference>
<dbReference type="EMBL" id="CAJNNV010029107">
    <property type="protein sequence ID" value="CAE8627115.1"/>
    <property type="molecule type" value="Genomic_DNA"/>
</dbReference>
<protein>
    <submittedName>
        <fullName evidence="2">Uncharacterized protein</fullName>
    </submittedName>
</protein>
<dbReference type="OrthoDB" id="10521875at2759"/>
<feature type="non-terminal residue" evidence="2">
    <location>
        <position position="1"/>
    </location>
</feature>
<feature type="region of interest" description="Disordered" evidence="1">
    <location>
        <begin position="1"/>
        <end position="21"/>
    </location>
</feature>
<gene>
    <name evidence="2" type="ORF">PGLA1383_LOCUS43958</name>
</gene>
<proteinExistence type="predicted"/>
<accession>A0A813GP94</accession>
<keyword evidence="3" id="KW-1185">Reference proteome</keyword>
<feature type="compositionally biased region" description="Basic and acidic residues" evidence="1">
    <location>
        <begin position="277"/>
        <end position="291"/>
    </location>
</feature>
<dbReference type="Gene3D" id="2.60.120.620">
    <property type="entry name" value="q2cbj1_9rhob like domain"/>
    <property type="match status" value="1"/>
</dbReference>